<gene>
    <name evidence="3" type="ORF">OCOJLMKI_0967</name>
</gene>
<dbReference type="RefSeq" id="WP_238242964.1">
    <property type="nucleotide sequence ID" value="NZ_BPQP01000014.1"/>
</dbReference>
<dbReference type="Proteomes" id="UP001055125">
    <property type="component" value="Unassembled WGS sequence"/>
</dbReference>
<dbReference type="EMBL" id="BPQP01000014">
    <property type="protein sequence ID" value="GJD93770.1"/>
    <property type="molecule type" value="Genomic_DNA"/>
</dbReference>
<dbReference type="InterPro" id="IPR011604">
    <property type="entry name" value="PDDEXK-like_dom_sf"/>
</dbReference>
<evidence type="ECO:0000313" key="4">
    <source>
        <dbReference type="Proteomes" id="UP001055125"/>
    </source>
</evidence>
<comment type="caution">
    <text evidence="3">The sequence shown here is derived from an EMBL/GenBank/DDBJ whole genome shotgun (WGS) entry which is preliminary data.</text>
</comment>
<organism evidence="3 4">
    <name type="scientific">Methylobacterium iners</name>
    <dbReference type="NCBI Taxonomy" id="418707"/>
    <lineage>
        <taxon>Bacteria</taxon>
        <taxon>Pseudomonadati</taxon>
        <taxon>Pseudomonadota</taxon>
        <taxon>Alphaproteobacteria</taxon>
        <taxon>Hyphomicrobiales</taxon>
        <taxon>Methylobacteriaceae</taxon>
        <taxon>Methylobacterium</taxon>
    </lineage>
</organism>
<accession>A0ABQ4RSL1</accession>
<evidence type="ECO:0000256" key="1">
    <source>
        <dbReference type="SAM" id="MobiDB-lite"/>
    </source>
</evidence>
<feature type="domain" description="PD-(D/E)XK endonuclease-like" evidence="2">
    <location>
        <begin position="760"/>
        <end position="999"/>
    </location>
</feature>
<evidence type="ECO:0000259" key="2">
    <source>
        <dbReference type="Pfam" id="PF12705"/>
    </source>
</evidence>
<dbReference type="NCBIfam" id="TIGR02786">
    <property type="entry name" value="addB_alphas"/>
    <property type="match status" value="1"/>
</dbReference>
<feature type="region of interest" description="Disordered" evidence="1">
    <location>
        <begin position="735"/>
        <end position="757"/>
    </location>
</feature>
<dbReference type="Pfam" id="PF12705">
    <property type="entry name" value="PDDEXK_1"/>
    <property type="match status" value="1"/>
</dbReference>
<sequence length="1041" mass="111973">MSDSNVFTIPPGAPFLPTLADALISGRLVGALGADPFALAGVTLYLPTRRAVRAISAILAERLDGTALLPRMIPLGEADEAELDLSAAPLLENGEDLAPPMPPLERRLILSRLVQAWAETVDRKLLPIDEEVPFLVPSSPADAVGLAADLERLMDALTVEGLPWDDMGRAVEAEYSRYFGLTLDFVRIAAENWPGILRERGMSDPVSRARLLVLAEAARLRRDRPPDPIIVAGSTGSIPATAKLITAVAGLPRGAIVLPGLDLDLDDAGWDAIETGEGFSREIAHGHPQAILHRLLGPGGLAMKRSAVQPLGEVPPDLGARAALLSQALRPAETTDAWIRLDVARRIEVAGRGLAGVTLVEASDEREEALIAAIALRETLETPGATAALVTPDRGLATRVAAELARWGIVAEDTAGTALSRSLGGRLARLAAEFAAEPSPSKIISLLAHPFVRLGAERSDVVRAAAALEIGVLRGAAPSDGFAGLAAAVALQRGETGRRPRPKRRLTDRDWDLAAWLVDGLERAFADFMDPDHRSVRDLLAIAGQHRAVCDRLVAVPDGADAIEDASLGALDALFDDLELAEPGLLEGRFGDYPAFFTALARERVVACGGAPPHPRLRILGLLEARLLTADRVVLGGLDEGVWPVRTVTDSFLNRPMRDRVGLNPPERRIGQSAHDLVQALGCPDAVITRAGKREGAPTVPSRFLQRLRALAGEAAWGGMLARGQRFAAYAAALDGSAGPQQPRATQPKPRPDPALFPRSLSVTEIETLVRDPYAIFARRVLGLDPLDPVAATPGAAERGTIVHQVFGEFAQHFPGEIADWARAEEWLLDRSANAFAEIENVYPELYAEWWPRYLRMSGKFLQWEEARRPGLARVHAEISGEWKIPLGRDTITLRARADRIEVARDGRACIVDFKTGLPPSNKEVYAGFAPQLTLEAAMLMAGAFEGIPAAREVPDLLYVYASGGRKPFEPMPLKPPRGDERAVEAIVAEHVVRLRGLLARFLTGEAAYVARPYPKFAKSYGDYDHLARVAEWSLAGEGEG</sequence>
<dbReference type="InterPro" id="IPR038726">
    <property type="entry name" value="PDDEXK_AddAB-type"/>
</dbReference>
<name>A0ABQ4RSL1_9HYPH</name>
<protein>
    <recommendedName>
        <fullName evidence="2">PD-(D/E)XK endonuclease-like domain-containing protein</fullName>
    </recommendedName>
</protein>
<keyword evidence="4" id="KW-1185">Reference proteome</keyword>
<evidence type="ECO:0000313" key="3">
    <source>
        <dbReference type="EMBL" id="GJD93770.1"/>
    </source>
</evidence>
<dbReference type="Gene3D" id="3.90.320.10">
    <property type="match status" value="1"/>
</dbReference>
<reference evidence="3" key="1">
    <citation type="journal article" date="2021" name="Front. Microbiol.">
        <title>Comprehensive Comparative Genomics and Phenotyping of Methylobacterium Species.</title>
        <authorList>
            <person name="Alessa O."/>
            <person name="Ogura Y."/>
            <person name="Fujitani Y."/>
            <person name="Takami H."/>
            <person name="Hayashi T."/>
            <person name="Sahin N."/>
            <person name="Tani A."/>
        </authorList>
    </citation>
    <scope>NUCLEOTIDE SEQUENCE</scope>
    <source>
        <strain evidence="3">DSM 19015</strain>
    </source>
</reference>
<dbReference type="InterPro" id="IPR027417">
    <property type="entry name" value="P-loop_NTPase"/>
</dbReference>
<dbReference type="InterPro" id="IPR014153">
    <property type="entry name" value="Ds_break_AddB"/>
</dbReference>
<proteinExistence type="predicted"/>
<reference evidence="3" key="2">
    <citation type="submission" date="2021-08" db="EMBL/GenBank/DDBJ databases">
        <authorList>
            <person name="Tani A."/>
            <person name="Ola A."/>
            <person name="Ogura Y."/>
            <person name="Katsura K."/>
            <person name="Hayashi T."/>
        </authorList>
    </citation>
    <scope>NUCLEOTIDE SEQUENCE</scope>
    <source>
        <strain evidence="3">DSM 19015</strain>
    </source>
</reference>
<dbReference type="SUPFAM" id="SSF52540">
    <property type="entry name" value="P-loop containing nucleoside triphosphate hydrolases"/>
    <property type="match status" value="1"/>
</dbReference>